<evidence type="ECO:0000259" key="1">
    <source>
        <dbReference type="Pfam" id="PF10536"/>
    </source>
</evidence>
<name>A0ABU6TIK2_9FABA</name>
<dbReference type="Proteomes" id="UP001341840">
    <property type="component" value="Unassembled WGS sequence"/>
</dbReference>
<protein>
    <recommendedName>
        <fullName evidence="1">Aminotransferase-like plant mobile domain-containing protein</fullName>
    </recommendedName>
</protein>
<dbReference type="InterPro" id="IPR019557">
    <property type="entry name" value="AminoTfrase-like_pln_mobile"/>
</dbReference>
<evidence type="ECO:0000313" key="3">
    <source>
        <dbReference type="Proteomes" id="UP001341840"/>
    </source>
</evidence>
<dbReference type="EMBL" id="JASCZI010091000">
    <property type="protein sequence ID" value="MED6148347.1"/>
    <property type="molecule type" value="Genomic_DNA"/>
</dbReference>
<evidence type="ECO:0000313" key="2">
    <source>
        <dbReference type="EMBL" id="MED6148347.1"/>
    </source>
</evidence>
<organism evidence="2 3">
    <name type="scientific">Stylosanthes scabra</name>
    <dbReference type="NCBI Taxonomy" id="79078"/>
    <lineage>
        <taxon>Eukaryota</taxon>
        <taxon>Viridiplantae</taxon>
        <taxon>Streptophyta</taxon>
        <taxon>Embryophyta</taxon>
        <taxon>Tracheophyta</taxon>
        <taxon>Spermatophyta</taxon>
        <taxon>Magnoliopsida</taxon>
        <taxon>eudicotyledons</taxon>
        <taxon>Gunneridae</taxon>
        <taxon>Pentapetalae</taxon>
        <taxon>rosids</taxon>
        <taxon>fabids</taxon>
        <taxon>Fabales</taxon>
        <taxon>Fabaceae</taxon>
        <taxon>Papilionoideae</taxon>
        <taxon>50 kb inversion clade</taxon>
        <taxon>dalbergioids sensu lato</taxon>
        <taxon>Dalbergieae</taxon>
        <taxon>Pterocarpus clade</taxon>
        <taxon>Stylosanthes</taxon>
    </lineage>
</organism>
<proteinExistence type="predicted"/>
<keyword evidence="3" id="KW-1185">Reference proteome</keyword>
<comment type="caution">
    <text evidence="2">The sequence shown here is derived from an EMBL/GenBank/DDBJ whole genome shotgun (WGS) entry which is preliminary data.</text>
</comment>
<reference evidence="2 3" key="1">
    <citation type="journal article" date="2023" name="Plants (Basel)">
        <title>Bridging the Gap: Combining Genomics and Transcriptomics Approaches to Understand Stylosanthes scabra, an Orphan Legume from the Brazilian Caatinga.</title>
        <authorList>
            <person name="Ferreira-Neto J.R.C."/>
            <person name="da Silva M.D."/>
            <person name="Binneck E."/>
            <person name="de Melo N.F."/>
            <person name="da Silva R.H."/>
            <person name="de Melo A.L.T.M."/>
            <person name="Pandolfi V."/>
            <person name="Bustamante F.O."/>
            <person name="Brasileiro-Vidal A.C."/>
            <person name="Benko-Iseppon A.M."/>
        </authorList>
    </citation>
    <scope>NUCLEOTIDE SEQUENCE [LARGE SCALE GENOMIC DNA]</scope>
    <source>
        <tissue evidence="2">Leaves</tissue>
    </source>
</reference>
<dbReference type="Pfam" id="PF10536">
    <property type="entry name" value="PMD"/>
    <property type="match status" value="1"/>
</dbReference>
<dbReference type="InterPro" id="IPR044824">
    <property type="entry name" value="MAIN-like"/>
</dbReference>
<feature type="domain" description="Aminotransferase-like plant mobile" evidence="1">
    <location>
        <begin position="65"/>
        <end position="163"/>
    </location>
</feature>
<accession>A0ABU6TIK2</accession>
<dbReference type="PANTHER" id="PTHR46033">
    <property type="entry name" value="PROTEIN MAIN-LIKE 2"/>
    <property type="match status" value="1"/>
</dbReference>
<gene>
    <name evidence="2" type="ORF">PIB30_052366</name>
</gene>
<dbReference type="PANTHER" id="PTHR46033:SF8">
    <property type="entry name" value="PROTEIN MAINTENANCE OF MERISTEMS-LIKE"/>
    <property type="match status" value="1"/>
</dbReference>
<sequence>MHTFYMPFGECTVTLQDVAYQFGFPVDGEAELFGQLPSHEHIEKFTASYSWFQETFRVLPHDANEETLGSTTLAWQYRSICRVVSRKVVQVARPLGLLHTWIFWRFPCLRPHGFDNILWPLASRWGGYLPSSDEKAPRVLQMKLKLDMLRETDFIWVLYSALEVVGVVDPAILEERHTRCGDR</sequence>